<feature type="binding site" evidence="3">
    <location>
        <position position="4"/>
    </location>
    <ligand>
        <name>Mg(2+)</name>
        <dbReference type="ChEBI" id="CHEBI:18420"/>
    </ligand>
</feature>
<dbReference type="PIRSF" id="PIRSF004682">
    <property type="entry name" value="GmhB"/>
    <property type="match status" value="1"/>
</dbReference>
<dbReference type="SUPFAM" id="SSF56784">
    <property type="entry name" value="HAD-like"/>
    <property type="match status" value="1"/>
</dbReference>
<dbReference type="GO" id="GO:0016791">
    <property type="term" value="F:phosphatase activity"/>
    <property type="evidence" value="ECO:0007669"/>
    <property type="project" value="InterPro"/>
</dbReference>
<evidence type="ECO:0000256" key="3">
    <source>
        <dbReference type="PIRSR" id="PIRSR004682-4"/>
    </source>
</evidence>
<reference evidence="4 5" key="1">
    <citation type="submission" date="2020-04" db="EMBL/GenBank/DDBJ databases">
        <authorList>
            <person name="Klaysubun C."/>
            <person name="Duangmal K."/>
            <person name="Lipun K."/>
        </authorList>
    </citation>
    <scope>NUCLEOTIDE SEQUENCE [LARGE SCALE GENOMIC DNA]</scope>
    <source>
        <strain evidence="4 5">DSM 45300</strain>
    </source>
</reference>
<dbReference type="GO" id="GO:0046872">
    <property type="term" value="F:metal ion binding"/>
    <property type="evidence" value="ECO:0007669"/>
    <property type="project" value="UniProtKB-KW"/>
</dbReference>
<feature type="binding site" evidence="3">
    <location>
        <position position="81"/>
    </location>
    <ligand>
        <name>Zn(2+)</name>
        <dbReference type="ChEBI" id="CHEBI:29105"/>
    </ligand>
</feature>
<dbReference type="Proteomes" id="UP000586918">
    <property type="component" value="Unassembled WGS sequence"/>
</dbReference>
<keyword evidence="3" id="KW-0479">Metal-binding</keyword>
<evidence type="ECO:0000313" key="4">
    <source>
        <dbReference type="EMBL" id="NMH95049.1"/>
    </source>
</evidence>
<keyword evidence="1" id="KW-0963">Cytoplasm</keyword>
<name>A0A848DRC3_9PSEU</name>
<keyword evidence="1" id="KW-0119">Carbohydrate metabolism</keyword>
<accession>A0A848DRC3</accession>
<gene>
    <name evidence="4" type="ORF">HF519_26485</name>
</gene>
<comment type="similarity">
    <text evidence="1">Belongs to the gmhB family.</text>
</comment>
<protein>
    <recommendedName>
        <fullName evidence="1">D,D-heptose 1,7-bisphosphate phosphatase</fullName>
        <ecNumber evidence="1">3.1.3.-</ecNumber>
    </recommendedName>
</protein>
<evidence type="ECO:0000313" key="5">
    <source>
        <dbReference type="Proteomes" id="UP000586918"/>
    </source>
</evidence>
<dbReference type="NCBIfam" id="TIGR01662">
    <property type="entry name" value="HAD-SF-IIIA"/>
    <property type="match status" value="1"/>
</dbReference>
<dbReference type="PANTHER" id="PTHR42891:SF1">
    <property type="entry name" value="D-GLYCERO-BETA-D-MANNO-HEPTOSE-1,7-BISPHOSPHATE 7-PHOSPHATASE"/>
    <property type="match status" value="1"/>
</dbReference>
<feature type="active site" description="Proton donor" evidence="2">
    <location>
        <position position="6"/>
    </location>
</feature>
<dbReference type="InterPro" id="IPR036412">
    <property type="entry name" value="HAD-like_sf"/>
</dbReference>
<dbReference type="EMBL" id="JAAXKZ010000150">
    <property type="protein sequence ID" value="NMH95049.1"/>
    <property type="molecule type" value="Genomic_DNA"/>
</dbReference>
<organism evidence="4 5">
    <name type="scientific">Pseudonocardia bannensis</name>
    <dbReference type="NCBI Taxonomy" id="630973"/>
    <lineage>
        <taxon>Bacteria</taxon>
        <taxon>Bacillati</taxon>
        <taxon>Actinomycetota</taxon>
        <taxon>Actinomycetes</taxon>
        <taxon>Pseudonocardiales</taxon>
        <taxon>Pseudonocardiaceae</taxon>
        <taxon>Pseudonocardia</taxon>
    </lineage>
</organism>
<dbReference type="GO" id="GO:0005975">
    <property type="term" value="P:carbohydrate metabolic process"/>
    <property type="evidence" value="ECO:0007669"/>
    <property type="project" value="InterPro"/>
</dbReference>
<feature type="binding site" evidence="3">
    <location>
        <position position="6"/>
    </location>
    <ligand>
        <name>Mg(2+)</name>
        <dbReference type="ChEBI" id="CHEBI:18420"/>
    </ligand>
</feature>
<evidence type="ECO:0000256" key="2">
    <source>
        <dbReference type="PIRSR" id="PIRSR004682-1"/>
    </source>
</evidence>
<dbReference type="AlphaFoldDB" id="A0A848DRC3"/>
<dbReference type="InterPro" id="IPR006549">
    <property type="entry name" value="HAD-SF_hydro_IIIA"/>
</dbReference>
<dbReference type="InterPro" id="IPR004446">
    <property type="entry name" value="Heptose_bisP_phosphatase"/>
</dbReference>
<comment type="subcellular location">
    <subcellularLocation>
        <location evidence="1">Cytoplasm</location>
    </subcellularLocation>
</comment>
<keyword evidence="3" id="KW-0460">Magnesium</keyword>
<feature type="binding site" evidence="3">
    <location>
        <position position="91"/>
    </location>
    <ligand>
        <name>Zn(2+)</name>
        <dbReference type="ChEBI" id="CHEBI:29105"/>
    </ligand>
</feature>
<comment type="cofactor">
    <cofactor evidence="3">
        <name>Zn(2+)</name>
        <dbReference type="ChEBI" id="CHEBI:29105"/>
    </cofactor>
</comment>
<keyword evidence="3" id="KW-0862">Zinc</keyword>
<dbReference type="EC" id="3.1.3.-" evidence="1"/>
<feature type="binding site" evidence="3">
    <location>
        <position position="118"/>
    </location>
    <ligand>
        <name>Mg(2+)</name>
        <dbReference type="ChEBI" id="CHEBI:18420"/>
    </ligand>
</feature>
<feature type="binding site" evidence="3">
    <location>
        <position position="83"/>
    </location>
    <ligand>
        <name>Zn(2+)</name>
        <dbReference type="ChEBI" id="CHEBI:29105"/>
    </ligand>
</feature>
<comment type="caution">
    <text evidence="4">The sequence shown here is derived from an EMBL/GenBank/DDBJ whole genome shotgun (WGS) entry which is preliminary data.</text>
</comment>
<dbReference type="Pfam" id="PF13242">
    <property type="entry name" value="Hydrolase_like"/>
    <property type="match status" value="1"/>
</dbReference>
<keyword evidence="5" id="KW-1185">Reference proteome</keyword>
<dbReference type="Gene3D" id="3.40.50.1000">
    <property type="entry name" value="HAD superfamily/HAD-like"/>
    <property type="match status" value="1"/>
</dbReference>
<feature type="binding site" evidence="3">
    <location>
        <position position="89"/>
    </location>
    <ligand>
        <name>Zn(2+)</name>
        <dbReference type="ChEBI" id="CHEBI:29105"/>
    </ligand>
</feature>
<comment type="cofactor">
    <cofactor evidence="3">
        <name>Mg(2+)</name>
        <dbReference type="ChEBI" id="CHEBI:18420"/>
    </cofactor>
</comment>
<keyword evidence="1 4" id="KW-0378">Hydrolase</keyword>
<proteinExistence type="inferred from homology"/>
<evidence type="ECO:0000256" key="1">
    <source>
        <dbReference type="PIRNR" id="PIRNR004682"/>
    </source>
</evidence>
<dbReference type="PANTHER" id="PTHR42891">
    <property type="entry name" value="D-GLYCERO-BETA-D-MANNO-HEPTOSE-1,7-BISPHOSPHATE 7-PHOSPHATASE"/>
    <property type="match status" value="1"/>
</dbReference>
<feature type="active site" description="Nucleophile" evidence="2">
    <location>
        <position position="4"/>
    </location>
</feature>
<dbReference type="InterPro" id="IPR023214">
    <property type="entry name" value="HAD_sf"/>
</dbReference>
<sequence>MLFDRDGTLVDGGPYCTDPAQVRPMPAARRALELLREAGVAVGVTTTQPGIAHGLIDEADAHAVNQRVEELLGPFSLWRICPHAVASGCECRTPRPGMVLSAAAELGVPPARVVVIGDLGADMAAAAAAGATGVLVPTPGTRRDEVQAAAVVSPDLLAAVRLVLGVT</sequence>
<dbReference type="GO" id="GO:0005737">
    <property type="term" value="C:cytoplasm"/>
    <property type="evidence" value="ECO:0007669"/>
    <property type="project" value="UniProtKB-SubCell"/>
</dbReference>